<proteinExistence type="predicted"/>
<organism evidence="1 3">
    <name type="scientific">Rotaria magnacalcarata</name>
    <dbReference type="NCBI Taxonomy" id="392030"/>
    <lineage>
        <taxon>Eukaryota</taxon>
        <taxon>Metazoa</taxon>
        <taxon>Spiralia</taxon>
        <taxon>Gnathifera</taxon>
        <taxon>Rotifera</taxon>
        <taxon>Eurotatoria</taxon>
        <taxon>Bdelloidea</taxon>
        <taxon>Philodinida</taxon>
        <taxon>Philodinidae</taxon>
        <taxon>Rotaria</taxon>
    </lineage>
</organism>
<dbReference type="InterPro" id="IPR036420">
    <property type="entry name" value="BRCT_dom_sf"/>
</dbReference>
<gene>
    <name evidence="2" type="ORF">BYL167_LOCUS77865</name>
    <name evidence="1" type="ORF">GIL414_LOCUS21789</name>
</gene>
<dbReference type="EMBL" id="CAJOBH010284883">
    <property type="protein sequence ID" value="CAF5173992.1"/>
    <property type="molecule type" value="Genomic_DNA"/>
</dbReference>
<comment type="caution">
    <text evidence="1">The sequence shown here is derived from an EMBL/GenBank/DDBJ whole genome shotgun (WGS) entry which is preliminary data.</text>
</comment>
<evidence type="ECO:0000313" key="2">
    <source>
        <dbReference type="EMBL" id="CAF5173992.1"/>
    </source>
</evidence>
<dbReference type="EMBL" id="CAJOBJ010019620">
    <property type="protein sequence ID" value="CAF4205749.1"/>
    <property type="molecule type" value="Genomic_DNA"/>
</dbReference>
<dbReference type="Proteomes" id="UP000681967">
    <property type="component" value="Unassembled WGS sequence"/>
</dbReference>
<dbReference type="Gene3D" id="3.40.50.10190">
    <property type="entry name" value="BRCT domain"/>
    <property type="match status" value="1"/>
</dbReference>
<sequence>MDINTFLSSNSSYKRKHRQHIVNVQWFWECLCLMGKADESTYSIKLPGMNETTTPDSPRSTLLSLSTLSPLSTSINDSNYIQQHNTTT</sequence>
<dbReference type="AlphaFoldDB" id="A0A8S2S673"/>
<name>A0A8S2S673_9BILA</name>
<reference evidence="1" key="1">
    <citation type="submission" date="2021-02" db="EMBL/GenBank/DDBJ databases">
        <authorList>
            <person name="Nowell W R."/>
        </authorList>
    </citation>
    <scope>NUCLEOTIDE SEQUENCE</scope>
</reference>
<evidence type="ECO:0000313" key="3">
    <source>
        <dbReference type="Proteomes" id="UP000681720"/>
    </source>
</evidence>
<evidence type="ECO:0008006" key="4">
    <source>
        <dbReference type="Google" id="ProtNLM"/>
    </source>
</evidence>
<dbReference type="SUPFAM" id="SSF52113">
    <property type="entry name" value="BRCT domain"/>
    <property type="match status" value="1"/>
</dbReference>
<dbReference type="Proteomes" id="UP000681720">
    <property type="component" value="Unassembled WGS sequence"/>
</dbReference>
<protein>
    <recommendedName>
        <fullName evidence="4">BRCT domain-containing protein</fullName>
    </recommendedName>
</protein>
<evidence type="ECO:0000313" key="1">
    <source>
        <dbReference type="EMBL" id="CAF4205749.1"/>
    </source>
</evidence>
<feature type="non-terminal residue" evidence="1">
    <location>
        <position position="1"/>
    </location>
</feature>
<accession>A0A8S2S673</accession>